<keyword evidence="7" id="KW-0520">NAD</keyword>
<evidence type="ECO:0000256" key="8">
    <source>
        <dbReference type="ARBA" id="ARBA00023256"/>
    </source>
</evidence>
<dbReference type="InterPro" id="IPR029035">
    <property type="entry name" value="DHS-like_NAD/FAD-binding_dom"/>
</dbReference>
<dbReference type="NCBIfam" id="TIGR00321">
    <property type="entry name" value="dhys"/>
    <property type="match status" value="1"/>
</dbReference>
<dbReference type="Gene3D" id="3.40.910.10">
    <property type="entry name" value="Deoxyhypusine synthase"/>
    <property type="match status" value="1"/>
</dbReference>
<dbReference type="FunFam" id="3.40.910.10:FF:000001">
    <property type="entry name" value="Probable deoxyhypusine synthase"/>
    <property type="match status" value="1"/>
</dbReference>
<dbReference type="FunCoup" id="A0A6J2XIA2">
    <property type="interactions" value="1940"/>
</dbReference>
<keyword evidence="8" id="KW-0386">Hypusine biosynthesis</keyword>
<evidence type="ECO:0000256" key="5">
    <source>
        <dbReference type="ARBA" id="ARBA00012683"/>
    </source>
</evidence>
<evidence type="ECO:0000313" key="9">
    <source>
        <dbReference type="Proteomes" id="UP000504635"/>
    </source>
</evidence>
<dbReference type="AlphaFoldDB" id="A0A6J2XIA2"/>
<proteinExistence type="inferred from homology"/>
<dbReference type="RefSeq" id="XP_030750419.1">
    <property type="nucleotide sequence ID" value="XM_030894559.1"/>
</dbReference>
<evidence type="ECO:0000256" key="1">
    <source>
        <dbReference type="ARBA" id="ARBA00000952"/>
    </source>
</evidence>
<dbReference type="Proteomes" id="UP000504635">
    <property type="component" value="Unplaced"/>
</dbReference>
<evidence type="ECO:0000256" key="6">
    <source>
        <dbReference type="ARBA" id="ARBA00022679"/>
    </source>
</evidence>
<name>A0A6J2XIA2_SITOR</name>
<dbReference type="GO" id="GO:0005737">
    <property type="term" value="C:cytoplasm"/>
    <property type="evidence" value="ECO:0007669"/>
    <property type="project" value="TreeGrafter"/>
</dbReference>
<keyword evidence="9" id="KW-1185">Reference proteome</keyword>
<dbReference type="Pfam" id="PF01916">
    <property type="entry name" value="DS"/>
    <property type="match status" value="1"/>
</dbReference>
<dbReference type="PANTHER" id="PTHR11703:SF0">
    <property type="entry name" value="DEOXYHYPUSINE SYNTHASE"/>
    <property type="match status" value="1"/>
</dbReference>
<comment type="similarity">
    <text evidence="4">Belongs to the deoxyhypusine synthase family.</text>
</comment>
<accession>A0A6J2XIA2</accession>
<dbReference type="GeneID" id="115878168"/>
<dbReference type="InParanoid" id="A0A6J2XIA2"/>
<comment type="cofactor">
    <cofactor evidence="2">
        <name>NAD(+)</name>
        <dbReference type="ChEBI" id="CHEBI:57540"/>
    </cofactor>
</comment>
<dbReference type="KEGG" id="soy:115878168"/>
<sequence>MALNDASTAQEALFVKSTVDNSLLKEKVQGYDWSQGLDYKKLFNSFTHTGFQATNFGLAVEEINRMIECRNLPIPTDKYIDTEDDFTTIKNNCTIFLGYTSNMVSSGIRETIKFLVQHKLVDCIVTTAGGIEEDFIKCLAPTFLGDFNLEGRMLREKGINRIGNLLVPNDNYCLFEQWVLPIFDQMLIEQKGKEILWTPSKLISRLGQEINNEDSIYYWAYKNKIPVFCPGLTDGSIGDMLFLHTFRNAGLVLDIIQDVRRINLMAIKAVNNGMIILGGGIIKHHICNANLMKNGADFAVFVNTATEYDGSDSGARPDEAKSWGKIKKDANPVKIYGEATLIFPLLVAQTFAKSFFKET</sequence>
<dbReference type="EC" id="2.5.1.46" evidence="5"/>
<evidence type="ECO:0000256" key="4">
    <source>
        <dbReference type="ARBA" id="ARBA00009892"/>
    </source>
</evidence>
<dbReference type="OrthoDB" id="294378at2759"/>
<dbReference type="SUPFAM" id="SSF52467">
    <property type="entry name" value="DHS-like NAD/FAD-binding domain"/>
    <property type="match status" value="1"/>
</dbReference>
<gene>
    <name evidence="10" type="primary">LOC115878168</name>
</gene>
<keyword evidence="6" id="KW-0808">Transferase</keyword>
<organism evidence="9 10">
    <name type="scientific">Sitophilus oryzae</name>
    <name type="common">Rice weevil</name>
    <name type="synonym">Curculio oryzae</name>
    <dbReference type="NCBI Taxonomy" id="7048"/>
    <lineage>
        <taxon>Eukaryota</taxon>
        <taxon>Metazoa</taxon>
        <taxon>Ecdysozoa</taxon>
        <taxon>Arthropoda</taxon>
        <taxon>Hexapoda</taxon>
        <taxon>Insecta</taxon>
        <taxon>Pterygota</taxon>
        <taxon>Neoptera</taxon>
        <taxon>Endopterygota</taxon>
        <taxon>Coleoptera</taxon>
        <taxon>Polyphaga</taxon>
        <taxon>Cucujiformia</taxon>
        <taxon>Curculionidae</taxon>
        <taxon>Dryophthorinae</taxon>
        <taxon>Sitophilus</taxon>
    </lineage>
</organism>
<reference evidence="10" key="1">
    <citation type="submission" date="2025-08" db="UniProtKB">
        <authorList>
            <consortium name="RefSeq"/>
        </authorList>
    </citation>
    <scope>IDENTIFICATION</scope>
    <source>
        <tissue evidence="10">Gonads</tissue>
    </source>
</reference>
<evidence type="ECO:0000313" key="10">
    <source>
        <dbReference type="RefSeq" id="XP_030750419.1"/>
    </source>
</evidence>
<dbReference type="GO" id="GO:0034038">
    <property type="term" value="F:deoxyhypusine synthase activity"/>
    <property type="evidence" value="ECO:0007669"/>
    <property type="project" value="UniProtKB-EC"/>
</dbReference>
<dbReference type="InterPro" id="IPR002773">
    <property type="entry name" value="Deoxyhypusine_synthase"/>
</dbReference>
<evidence type="ECO:0000256" key="7">
    <source>
        <dbReference type="ARBA" id="ARBA00023027"/>
    </source>
</evidence>
<dbReference type="InterPro" id="IPR036982">
    <property type="entry name" value="Deoxyhypusine_synthase_sf"/>
</dbReference>
<dbReference type="PANTHER" id="PTHR11703">
    <property type="entry name" value="DEOXYHYPUSINE SYNTHASE"/>
    <property type="match status" value="1"/>
</dbReference>
<comment type="pathway">
    <text evidence="3">Protein modification; eIF5A hypusination.</text>
</comment>
<protein>
    <recommendedName>
        <fullName evidence="5">deoxyhypusine synthase</fullName>
        <ecNumber evidence="5">2.5.1.46</ecNumber>
    </recommendedName>
</protein>
<comment type="catalytic activity">
    <reaction evidence="1">
        <text>[eIF5A protein]-L-lysine + spermidine = [eIF5A protein]-deoxyhypusine + propane-1,3-diamine</text>
        <dbReference type="Rhea" id="RHEA:33299"/>
        <dbReference type="Rhea" id="RHEA-COMP:10143"/>
        <dbReference type="Rhea" id="RHEA-COMP:10144"/>
        <dbReference type="ChEBI" id="CHEBI:29969"/>
        <dbReference type="ChEBI" id="CHEBI:57484"/>
        <dbReference type="ChEBI" id="CHEBI:57834"/>
        <dbReference type="ChEBI" id="CHEBI:82657"/>
        <dbReference type="EC" id="2.5.1.46"/>
    </reaction>
</comment>
<evidence type="ECO:0000256" key="3">
    <source>
        <dbReference type="ARBA" id="ARBA00005041"/>
    </source>
</evidence>
<evidence type="ECO:0000256" key="2">
    <source>
        <dbReference type="ARBA" id="ARBA00001911"/>
    </source>
</evidence>